<dbReference type="RefSeq" id="WP_015487861.1">
    <property type="nucleotide sequence ID" value="NC_020888.1"/>
</dbReference>
<evidence type="ECO:0000313" key="1">
    <source>
        <dbReference type="EMBL" id="CCU73146.1"/>
    </source>
</evidence>
<name>M5DTB8_9GAMM</name>
<protein>
    <submittedName>
        <fullName evidence="1">Protein of hypothetical function DUF1814</fullName>
    </submittedName>
</protein>
<dbReference type="HOGENOM" id="CLU_067323_0_0_6"/>
<organism evidence="1 2">
    <name type="scientific">Thalassolituus oleivorans MIL-1</name>
    <dbReference type="NCBI Taxonomy" id="1298593"/>
    <lineage>
        <taxon>Bacteria</taxon>
        <taxon>Pseudomonadati</taxon>
        <taxon>Pseudomonadota</taxon>
        <taxon>Gammaproteobacteria</taxon>
        <taxon>Oceanospirillales</taxon>
        <taxon>Oceanospirillaceae</taxon>
        <taxon>Thalassolituus</taxon>
    </lineage>
</organism>
<accession>M5DTB8</accession>
<gene>
    <name evidence="1" type="ORF">TOL_2750</name>
</gene>
<reference evidence="1 2" key="1">
    <citation type="journal article" date="2013" name="Genome Announc.">
        <title>Genome Sequence of Thalassolituus oleivorans MIL-1 (DSM 14913T).</title>
        <authorList>
            <person name="Golyshin P.N."/>
            <person name="Werner J."/>
            <person name="Chernikova T.N."/>
            <person name="Tran H."/>
            <person name="Ferrer M."/>
            <person name="Yakimov M.M."/>
            <person name="Teeling H."/>
            <person name="Golyshina O.V."/>
        </authorList>
    </citation>
    <scope>NUCLEOTIDE SEQUENCE [LARGE SCALE GENOMIC DNA]</scope>
    <source>
        <strain evidence="1 2">MIL-1</strain>
    </source>
</reference>
<dbReference type="GeneID" id="79177513"/>
<sequence length="315" mass="35598">MTNKAASIRQKLLNLSRERGESFDFVLQQYAIQRLLYRLSVSEYHDQFLLKGAMLFSVWTGDLHRPTKDIDLLGFGSNDTDVLVNDFKVICAIEADDGLIFDIESIQGVRIKEDSLYQGVRVTGFAHLEKAKIGLQVDIGFGDAVTPNARLATIPSFLDFPAPIMKIYPVYTVIAEKFHAMVALGLFNSRIKDFYDIWMIAIHGLQEGDFLLGGDALDGTALDGTLLVSAIRSTFNRRNTVMSTEMLSVFTAEFMQDTNKHKQWNAFLNKNRIVSDQSFENIQQGLRRFLEPAYQAAALGAEYPFKWDVSEGKWK</sequence>
<dbReference type="Pfam" id="PF08843">
    <property type="entry name" value="AbiEii"/>
    <property type="match status" value="1"/>
</dbReference>
<proteinExistence type="predicted"/>
<dbReference type="STRING" id="187493.CN03_04595"/>
<dbReference type="PATRIC" id="fig|1298593.3.peg.2655"/>
<dbReference type="KEGG" id="tol:TOL_2750"/>
<evidence type="ECO:0000313" key="2">
    <source>
        <dbReference type="Proteomes" id="UP000011866"/>
    </source>
</evidence>
<dbReference type="InterPro" id="IPR014942">
    <property type="entry name" value="AbiEii"/>
</dbReference>
<keyword evidence="2" id="KW-1185">Reference proteome</keyword>
<dbReference type="Proteomes" id="UP000011866">
    <property type="component" value="Chromosome"/>
</dbReference>
<dbReference type="EMBL" id="HF680312">
    <property type="protein sequence ID" value="CCU73146.1"/>
    <property type="molecule type" value="Genomic_DNA"/>
</dbReference>
<dbReference type="eggNOG" id="COG2253">
    <property type="taxonomic scope" value="Bacteria"/>
</dbReference>
<dbReference type="AlphaFoldDB" id="M5DTB8"/>